<organism evidence="2 3">
    <name type="scientific">Parazoarcus communis SWub3 = DSM 12120</name>
    <dbReference type="NCBI Taxonomy" id="1121029"/>
    <lineage>
        <taxon>Bacteria</taxon>
        <taxon>Pseudomonadati</taxon>
        <taxon>Pseudomonadota</taxon>
        <taxon>Betaproteobacteria</taxon>
        <taxon>Rhodocyclales</taxon>
        <taxon>Zoogloeaceae</taxon>
        <taxon>Parazoarcus</taxon>
    </lineage>
</organism>
<keyword evidence="1" id="KW-0472">Membrane</keyword>
<sequence length="202" mass="20667">MIAAVFDTLAWALGLALCVPGWRLKPARGLVVVGVIAALLCLPLAGSSLIAALRGLFAGLSVSTLVVLVGLFGARAGWLNVAQRERWALAVLFGVVGAAFYPAALGATVIDPYAWGYDAAGLALAAGALGVLAWLAGMRLLGLALVLALPVWRLGLLESVNLWDYLIDVPLALAGLIALVVLAFRSAPGRASADPLSLPGGH</sequence>
<evidence type="ECO:0000313" key="2">
    <source>
        <dbReference type="EMBL" id="PZA17526.1"/>
    </source>
</evidence>
<protein>
    <submittedName>
        <fullName evidence="2">Uncharacterized protein</fullName>
    </submittedName>
</protein>
<dbReference type="EMBL" id="QKOE01000003">
    <property type="protein sequence ID" value="PZA17526.1"/>
    <property type="molecule type" value="Genomic_DNA"/>
</dbReference>
<feature type="transmembrane region" description="Helical" evidence="1">
    <location>
        <begin position="87"/>
        <end position="110"/>
    </location>
</feature>
<keyword evidence="3" id="KW-1185">Reference proteome</keyword>
<dbReference type="Proteomes" id="UP000248259">
    <property type="component" value="Unassembled WGS sequence"/>
</dbReference>
<feature type="transmembrane region" description="Helical" evidence="1">
    <location>
        <begin position="162"/>
        <end position="184"/>
    </location>
</feature>
<feature type="transmembrane region" description="Helical" evidence="1">
    <location>
        <begin position="28"/>
        <end position="53"/>
    </location>
</feature>
<reference evidence="2 3" key="1">
    <citation type="submission" date="2018-06" db="EMBL/GenBank/DDBJ databases">
        <title>Azoarcus communis strain SWub3 genome.</title>
        <authorList>
            <person name="Zorraquino Salvo V."/>
            <person name="Toubiana D."/>
            <person name="Blumwald E."/>
        </authorList>
    </citation>
    <scope>NUCLEOTIDE SEQUENCE [LARGE SCALE GENOMIC DNA]</scope>
    <source>
        <strain evidence="2 3">SWub3</strain>
    </source>
</reference>
<keyword evidence="1" id="KW-1133">Transmembrane helix</keyword>
<evidence type="ECO:0000256" key="1">
    <source>
        <dbReference type="SAM" id="Phobius"/>
    </source>
</evidence>
<feature type="transmembrane region" description="Helical" evidence="1">
    <location>
        <begin position="60"/>
        <end position="81"/>
    </location>
</feature>
<comment type="caution">
    <text evidence="2">The sequence shown here is derived from an EMBL/GenBank/DDBJ whole genome shotgun (WGS) entry which is preliminary data.</text>
</comment>
<name>A0A323V204_9RHOO</name>
<dbReference type="RefSeq" id="WP_110523540.1">
    <property type="nucleotide sequence ID" value="NZ_QKOE01000003.1"/>
</dbReference>
<evidence type="ECO:0000313" key="3">
    <source>
        <dbReference type="Proteomes" id="UP000248259"/>
    </source>
</evidence>
<gene>
    <name evidence="2" type="ORF">DNK49_06620</name>
</gene>
<dbReference type="AlphaFoldDB" id="A0A323V204"/>
<keyword evidence="1" id="KW-0812">Transmembrane</keyword>
<proteinExistence type="predicted"/>
<accession>A0A323V204</accession>
<feature type="transmembrane region" description="Helical" evidence="1">
    <location>
        <begin position="122"/>
        <end position="150"/>
    </location>
</feature>